<feature type="domain" description="NmrA-like" evidence="3">
    <location>
        <begin position="3"/>
        <end position="279"/>
    </location>
</feature>
<comment type="similarity">
    <text evidence="1">Belongs to the NmrA-type oxidoreductase family.</text>
</comment>
<evidence type="ECO:0000256" key="2">
    <source>
        <dbReference type="ARBA" id="ARBA00022857"/>
    </source>
</evidence>
<dbReference type="Gene3D" id="3.90.25.10">
    <property type="entry name" value="UDP-galactose 4-epimerase, domain 1"/>
    <property type="match status" value="1"/>
</dbReference>
<dbReference type="SUPFAM" id="SSF51735">
    <property type="entry name" value="NAD(P)-binding Rossmann-fold domains"/>
    <property type="match status" value="1"/>
</dbReference>
<dbReference type="EMBL" id="JBHSIU010000001">
    <property type="protein sequence ID" value="MFC4996219.1"/>
    <property type="molecule type" value="Genomic_DNA"/>
</dbReference>
<organism evidence="4 5">
    <name type="scientific">Dactylosporangium cerinum</name>
    <dbReference type="NCBI Taxonomy" id="1434730"/>
    <lineage>
        <taxon>Bacteria</taxon>
        <taxon>Bacillati</taxon>
        <taxon>Actinomycetota</taxon>
        <taxon>Actinomycetes</taxon>
        <taxon>Micromonosporales</taxon>
        <taxon>Micromonosporaceae</taxon>
        <taxon>Dactylosporangium</taxon>
    </lineage>
</organism>
<proteinExistence type="inferred from homology"/>
<evidence type="ECO:0000313" key="5">
    <source>
        <dbReference type="Proteomes" id="UP001595912"/>
    </source>
</evidence>
<evidence type="ECO:0000313" key="4">
    <source>
        <dbReference type="EMBL" id="MFC4996219.1"/>
    </source>
</evidence>
<keyword evidence="5" id="KW-1185">Reference proteome</keyword>
<dbReference type="CDD" id="cd05251">
    <property type="entry name" value="NmrA_like_SDR_a"/>
    <property type="match status" value="1"/>
</dbReference>
<dbReference type="PANTHER" id="PTHR42748:SF7">
    <property type="entry name" value="NMRA LIKE REDOX SENSOR 1-RELATED"/>
    <property type="match status" value="1"/>
</dbReference>
<evidence type="ECO:0000256" key="1">
    <source>
        <dbReference type="ARBA" id="ARBA00006328"/>
    </source>
</evidence>
<reference evidence="5" key="1">
    <citation type="journal article" date="2019" name="Int. J. Syst. Evol. Microbiol.">
        <title>The Global Catalogue of Microorganisms (GCM) 10K type strain sequencing project: providing services to taxonomists for standard genome sequencing and annotation.</title>
        <authorList>
            <consortium name="The Broad Institute Genomics Platform"/>
            <consortium name="The Broad Institute Genome Sequencing Center for Infectious Disease"/>
            <person name="Wu L."/>
            <person name="Ma J."/>
        </authorList>
    </citation>
    <scope>NUCLEOTIDE SEQUENCE [LARGE SCALE GENOMIC DNA]</scope>
    <source>
        <strain evidence="5">CGMCC 4.7152</strain>
    </source>
</reference>
<comment type="caution">
    <text evidence="4">The sequence shown here is derived from an EMBL/GenBank/DDBJ whole genome shotgun (WGS) entry which is preliminary data.</text>
</comment>
<name>A0ABV9VKI3_9ACTN</name>
<dbReference type="InterPro" id="IPR036291">
    <property type="entry name" value="NAD(P)-bd_dom_sf"/>
</dbReference>
<keyword evidence="2" id="KW-0521">NADP</keyword>
<gene>
    <name evidence="4" type="ORF">ACFPIJ_00045</name>
</gene>
<protein>
    <submittedName>
        <fullName evidence="4">NmrA/HSCARG family protein</fullName>
    </submittedName>
</protein>
<dbReference type="Pfam" id="PF05368">
    <property type="entry name" value="NmrA"/>
    <property type="match status" value="1"/>
</dbReference>
<sequence length="315" mass="33566">MSEKKIIAVVGATGAQGGGLASAILADPDGPFAVRVITRRAGSDKARALAERGAEVVEADLGDEASLRRAFAGAYGAYVVTNYWEGMSPQIELAQAGNAARAAKGAGLAHVIWSTLEDTRAHIPVTDPRVPVLEGSYTVPHFDAKAEADRFFIDLGVPTTLLRTTFYWEAFLQGFAPRRDDTGRLVLTLPMGDSALAGIAAEDIGRVALGVFARGEEFIGATVSIAGEHLTGEQLAAGFAELYGEPVAYRPLTHDEFRALGMPAAAEIGNMFQYYTEAADAFTGARDLDLVRNLHPGLQTFRDWLTAHKDALTTD</sequence>
<dbReference type="Gene3D" id="3.40.50.720">
    <property type="entry name" value="NAD(P)-binding Rossmann-like Domain"/>
    <property type="match status" value="1"/>
</dbReference>
<dbReference type="RefSeq" id="WP_380112415.1">
    <property type="nucleotide sequence ID" value="NZ_JBHSIU010000001.1"/>
</dbReference>
<evidence type="ECO:0000259" key="3">
    <source>
        <dbReference type="Pfam" id="PF05368"/>
    </source>
</evidence>
<dbReference type="PANTHER" id="PTHR42748">
    <property type="entry name" value="NITROGEN METABOLITE REPRESSION PROTEIN NMRA FAMILY MEMBER"/>
    <property type="match status" value="1"/>
</dbReference>
<dbReference type="InterPro" id="IPR051164">
    <property type="entry name" value="NmrA-like_oxidored"/>
</dbReference>
<dbReference type="Proteomes" id="UP001595912">
    <property type="component" value="Unassembled WGS sequence"/>
</dbReference>
<accession>A0ABV9VKI3</accession>
<dbReference type="InterPro" id="IPR008030">
    <property type="entry name" value="NmrA-like"/>
</dbReference>